<dbReference type="Gene3D" id="3.30.70.2190">
    <property type="match status" value="1"/>
</dbReference>
<dbReference type="GO" id="GO:0071949">
    <property type="term" value="F:FAD binding"/>
    <property type="evidence" value="ECO:0007669"/>
    <property type="project" value="InterPro"/>
</dbReference>
<evidence type="ECO:0000313" key="8">
    <source>
        <dbReference type="Proteomes" id="UP000428803"/>
    </source>
</evidence>
<keyword evidence="4" id="KW-0274">FAD</keyword>
<reference evidence="8" key="1">
    <citation type="submission" date="2019-01" db="EMBL/GenBank/DDBJ databases">
        <title>Sphingorhabdus lacus sp.nov., isolated from an oligotrophic freshwater lake.</title>
        <authorList>
            <person name="Park M."/>
        </authorList>
    </citation>
    <scope>NUCLEOTIDE SEQUENCE [LARGE SCALE GENOMIC DNA]</scope>
    <source>
        <strain evidence="8">IMCC1753</strain>
    </source>
</reference>
<dbReference type="SUPFAM" id="SSF56176">
    <property type="entry name" value="FAD-binding/transporter-associated domain-like"/>
    <property type="match status" value="1"/>
</dbReference>
<dbReference type="InterPro" id="IPR016169">
    <property type="entry name" value="FAD-bd_PCMH_sub2"/>
</dbReference>
<dbReference type="InterPro" id="IPR004113">
    <property type="entry name" value="FAD-bd_oxidored_4_C"/>
</dbReference>
<sequence>MGGGNANGLLQALSSVLGPCGFLTGEALRSRATSLWNSQPMSALAMARPKTTSEVSTVLRLCHEASQQVVVVGGGTGPVAGAEPTGDRIAISLERMNQIENIDPINASCVVQAGTSLQTVQEEAASHLMLFPLDLGARGSCTIGGNISTNAGGINVLRYGSMRGLVLGLEAVLPDGTIVSSMNKLLKNNAGFDLKQLFIGTEGTLGVVTRAVLRLFPQQPHRQTALIGLRGFDQVTQLLQLAKLKFGTMLSAYEVMWQSYLEEQLRFFNRRSPFVDRHAFYVIIETEGADSKLNETVITDTLEFAFNENIITDAVIAKSEQERRGIWDLRETLEPFLSDKPSFGYDVGVPIGDMPAYVKLVETNLTRRWPNSICYTMGHIADGNLHFFVKPGLKEALREDCDEDVYGALETFGGTISAEHGIGYEKRDWLLRTCSTEEIAMMRSLKNALDPKGILNPGCVFE</sequence>
<dbReference type="FunFam" id="1.10.45.10:FF:000001">
    <property type="entry name" value="D-lactate dehydrogenase mitochondrial"/>
    <property type="match status" value="1"/>
</dbReference>
<dbReference type="Gene3D" id="1.10.45.10">
    <property type="entry name" value="Vanillyl-alcohol Oxidase, Chain A, domain 4"/>
    <property type="match status" value="1"/>
</dbReference>
<evidence type="ECO:0000256" key="3">
    <source>
        <dbReference type="ARBA" id="ARBA00022630"/>
    </source>
</evidence>
<evidence type="ECO:0000259" key="6">
    <source>
        <dbReference type="PROSITE" id="PS51387"/>
    </source>
</evidence>
<dbReference type="GO" id="GO:0022904">
    <property type="term" value="P:respiratory electron transport chain"/>
    <property type="evidence" value="ECO:0007669"/>
    <property type="project" value="TreeGrafter"/>
</dbReference>
<comment type="similarity">
    <text evidence="2">Belongs to the FAD-binding oxidoreductase/transferase type 4 family.</text>
</comment>
<dbReference type="GO" id="GO:0016491">
    <property type="term" value="F:oxidoreductase activity"/>
    <property type="evidence" value="ECO:0007669"/>
    <property type="project" value="UniProtKB-KW"/>
</dbReference>
<dbReference type="Pfam" id="PF02913">
    <property type="entry name" value="FAD-oxidase_C"/>
    <property type="match status" value="1"/>
</dbReference>
<dbReference type="Gene3D" id="3.30.465.10">
    <property type="match status" value="1"/>
</dbReference>
<dbReference type="KEGG" id="slaa:EUU25_08945"/>
<name>A0A6I6L7P0_9SPHN</name>
<organism evidence="7 8">
    <name type="scientific">Sphingorhabdus lacus</name>
    <dbReference type="NCBI Taxonomy" id="392610"/>
    <lineage>
        <taxon>Bacteria</taxon>
        <taxon>Pseudomonadati</taxon>
        <taxon>Pseudomonadota</taxon>
        <taxon>Alphaproteobacteria</taxon>
        <taxon>Sphingomonadales</taxon>
        <taxon>Sphingomonadaceae</taxon>
        <taxon>Sphingorhabdus</taxon>
    </lineage>
</organism>
<dbReference type="InterPro" id="IPR016164">
    <property type="entry name" value="FAD-linked_Oxase-like_C"/>
</dbReference>
<dbReference type="PANTHER" id="PTHR43716:SF1">
    <property type="entry name" value="D-2-HYDROXYGLUTARATE DEHYDROGENASE, MITOCHONDRIAL"/>
    <property type="match status" value="1"/>
</dbReference>
<dbReference type="InterPro" id="IPR051264">
    <property type="entry name" value="FAD-oxidored/transferase_4"/>
</dbReference>
<dbReference type="Pfam" id="PF01565">
    <property type="entry name" value="FAD_binding_4"/>
    <property type="match status" value="1"/>
</dbReference>
<dbReference type="Proteomes" id="UP000428803">
    <property type="component" value="Chromosome"/>
</dbReference>
<evidence type="ECO:0000256" key="2">
    <source>
        <dbReference type="ARBA" id="ARBA00008000"/>
    </source>
</evidence>
<dbReference type="InterPro" id="IPR006094">
    <property type="entry name" value="Oxid_FAD_bind_N"/>
</dbReference>
<evidence type="ECO:0000313" key="7">
    <source>
        <dbReference type="EMBL" id="QGY80734.1"/>
    </source>
</evidence>
<dbReference type="InterPro" id="IPR016171">
    <property type="entry name" value="Vanillyl_alc_oxidase_C-sub2"/>
</dbReference>
<proteinExistence type="inferred from homology"/>
<keyword evidence="8" id="KW-1185">Reference proteome</keyword>
<gene>
    <name evidence="7" type="ORF">EUU25_08945</name>
</gene>
<accession>A0A6I6L7P0</accession>
<dbReference type="InterPro" id="IPR016166">
    <property type="entry name" value="FAD-bd_PCMH"/>
</dbReference>
<protein>
    <submittedName>
        <fullName evidence="7">FAD-binding oxidoreductase</fullName>
    </submittedName>
</protein>
<keyword evidence="3" id="KW-0285">Flavoprotein</keyword>
<comment type="cofactor">
    <cofactor evidence="1">
        <name>FAD</name>
        <dbReference type="ChEBI" id="CHEBI:57692"/>
    </cofactor>
</comment>
<dbReference type="EMBL" id="CP035733">
    <property type="protein sequence ID" value="QGY80734.1"/>
    <property type="molecule type" value="Genomic_DNA"/>
</dbReference>
<evidence type="ECO:0000256" key="5">
    <source>
        <dbReference type="ARBA" id="ARBA00023002"/>
    </source>
</evidence>
<dbReference type="PROSITE" id="PS51387">
    <property type="entry name" value="FAD_PCMH"/>
    <property type="match status" value="1"/>
</dbReference>
<evidence type="ECO:0000256" key="1">
    <source>
        <dbReference type="ARBA" id="ARBA00001974"/>
    </source>
</evidence>
<dbReference type="InterPro" id="IPR036318">
    <property type="entry name" value="FAD-bd_PCMH-like_sf"/>
</dbReference>
<dbReference type="AlphaFoldDB" id="A0A6I6L7P0"/>
<dbReference type="OrthoDB" id="9811557at2"/>
<evidence type="ECO:0000256" key="4">
    <source>
        <dbReference type="ARBA" id="ARBA00022827"/>
    </source>
</evidence>
<dbReference type="Gene3D" id="3.30.70.2740">
    <property type="match status" value="1"/>
</dbReference>
<keyword evidence="5" id="KW-0560">Oxidoreductase</keyword>
<dbReference type="SUPFAM" id="SSF55103">
    <property type="entry name" value="FAD-linked oxidases, C-terminal domain"/>
    <property type="match status" value="1"/>
</dbReference>
<dbReference type="PANTHER" id="PTHR43716">
    <property type="entry name" value="D-2-HYDROXYGLUTARATE DEHYDROGENASE, MITOCHONDRIAL"/>
    <property type="match status" value="1"/>
</dbReference>
<feature type="domain" description="FAD-binding PCMH-type" evidence="6">
    <location>
        <begin position="36"/>
        <end position="218"/>
    </location>
</feature>